<dbReference type="CDD" id="cd14847">
    <property type="entry name" value="DD-carboxypeptidase_like"/>
    <property type="match status" value="1"/>
</dbReference>
<name>A0A1H4BNA8_BIZPA</name>
<evidence type="ECO:0000259" key="1">
    <source>
        <dbReference type="Pfam" id="PF02557"/>
    </source>
</evidence>
<dbReference type="PANTHER" id="PTHR34385">
    <property type="entry name" value="D-ALANYL-D-ALANINE CARBOXYPEPTIDASE"/>
    <property type="match status" value="1"/>
</dbReference>
<dbReference type="InterPro" id="IPR052179">
    <property type="entry name" value="DD-CPase-like"/>
</dbReference>
<dbReference type="Gene3D" id="3.30.1380.10">
    <property type="match status" value="1"/>
</dbReference>
<proteinExistence type="predicted"/>
<dbReference type="EMBL" id="FNQK01000015">
    <property type="protein sequence ID" value="SEA49544.1"/>
    <property type="molecule type" value="Genomic_DNA"/>
</dbReference>
<organism evidence="2 3">
    <name type="scientific">Bizionia paragorgiae</name>
    <dbReference type="NCBI Taxonomy" id="283786"/>
    <lineage>
        <taxon>Bacteria</taxon>
        <taxon>Pseudomonadati</taxon>
        <taxon>Bacteroidota</taxon>
        <taxon>Flavobacteriia</taxon>
        <taxon>Flavobacteriales</taxon>
        <taxon>Flavobacteriaceae</taxon>
        <taxon>Bizionia</taxon>
    </lineage>
</organism>
<sequence length="225" mass="26043">MFTASTSYSQQTIPTEELLGQGTPALYGNGYKLRKEAYDAFLKLQAEAKKEGISIAAVSSYRNFNHQKRIWNRKYNRYISQGLSPQASIAKIIEYSTIPGTSRHHWGTDIDVYDTSVPQPSGILQPKNYHGNGVYCKLKDWMDKNAERHGFYLVFTDTYHRKGFKYEPWHYSYKPLSKPYLEAYRKLDISKLLKTADLLGSTYFDADFIQHYISENILDINPKLL</sequence>
<dbReference type="Pfam" id="PF02557">
    <property type="entry name" value="VanY"/>
    <property type="match status" value="1"/>
</dbReference>
<keyword evidence="3" id="KW-1185">Reference proteome</keyword>
<dbReference type="GO" id="GO:0006508">
    <property type="term" value="P:proteolysis"/>
    <property type="evidence" value="ECO:0007669"/>
    <property type="project" value="InterPro"/>
</dbReference>
<dbReference type="GO" id="GO:0004180">
    <property type="term" value="F:carboxypeptidase activity"/>
    <property type="evidence" value="ECO:0007669"/>
    <property type="project" value="UniProtKB-KW"/>
</dbReference>
<evidence type="ECO:0000313" key="3">
    <source>
        <dbReference type="Proteomes" id="UP000198846"/>
    </source>
</evidence>
<dbReference type="InterPro" id="IPR003709">
    <property type="entry name" value="VanY-like_core_dom"/>
</dbReference>
<dbReference type="InterPro" id="IPR009045">
    <property type="entry name" value="Zn_M74/Hedgehog-like"/>
</dbReference>
<keyword evidence="2" id="KW-0645">Protease</keyword>
<dbReference type="PANTHER" id="PTHR34385:SF1">
    <property type="entry name" value="PEPTIDOGLYCAN L-ALANYL-D-GLUTAMATE ENDOPEPTIDASE CWLK"/>
    <property type="match status" value="1"/>
</dbReference>
<gene>
    <name evidence="2" type="ORF">SAMN04487990_11552</name>
</gene>
<keyword evidence="2" id="KW-0121">Carboxypeptidase</keyword>
<feature type="domain" description="D-alanyl-D-alanine carboxypeptidase-like core" evidence="1">
    <location>
        <begin position="32"/>
        <end position="175"/>
    </location>
</feature>
<reference evidence="3" key="1">
    <citation type="submission" date="2016-10" db="EMBL/GenBank/DDBJ databases">
        <authorList>
            <person name="Varghese N."/>
            <person name="Submissions S."/>
        </authorList>
    </citation>
    <scope>NUCLEOTIDE SEQUENCE [LARGE SCALE GENOMIC DNA]</scope>
    <source>
        <strain evidence="3">DSM 23842</strain>
    </source>
</reference>
<dbReference type="SUPFAM" id="SSF55166">
    <property type="entry name" value="Hedgehog/DD-peptidase"/>
    <property type="match status" value="1"/>
</dbReference>
<protein>
    <submittedName>
        <fullName evidence="2">D-alanyl-D-alanine carboxypeptidase</fullName>
    </submittedName>
</protein>
<evidence type="ECO:0000313" key="2">
    <source>
        <dbReference type="EMBL" id="SEA49544.1"/>
    </source>
</evidence>
<keyword evidence="2" id="KW-0378">Hydrolase</keyword>
<accession>A0A1H4BNA8</accession>
<dbReference type="STRING" id="283786.SAMN04487990_11552"/>
<dbReference type="Proteomes" id="UP000198846">
    <property type="component" value="Unassembled WGS sequence"/>
</dbReference>
<dbReference type="AlphaFoldDB" id="A0A1H4BNA8"/>